<keyword evidence="3" id="KW-1185">Reference proteome</keyword>
<dbReference type="InterPro" id="IPR000210">
    <property type="entry name" value="BTB/POZ_dom"/>
</dbReference>
<sequence>MYLDQLFCDATLVVEGRRFPCHRVLLASVSPYFRVMFTSSFKESQDGEVLLKAIAPSIIQSMLNYLYLEEISLTAETAEELFIASSRLQILPLEEIISR</sequence>
<feature type="domain" description="BTB" evidence="1">
    <location>
        <begin position="8"/>
        <end position="75"/>
    </location>
</feature>
<dbReference type="eggNOG" id="KOG4441">
    <property type="taxonomic scope" value="Eukaryota"/>
</dbReference>
<evidence type="ECO:0000313" key="3">
    <source>
        <dbReference type="Proteomes" id="UP000031443"/>
    </source>
</evidence>
<proteinExistence type="predicted"/>
<dbReference type="Gene3D" id="3.30.710.10">
    <property type="entry name" value="Potassium Channel Kv1.1, Chain A"/>
    <property type="match status" value="1"/>
</dbReference>
<dbReference type="PANTHER" id="PTHR45632:SF17">
    <property type="entry name" value="KELCH-LIKE PROTEIN 31"/>
    <property type="match status" value="1"/>
</dbReference>
<evidence type="ECO:0000313" key="2">
    <source>
        <dbReference type="EMBL" id="EMP32598.1"/>
    </source>
</evidence>
<protein>
    <submittedName>
        <fullName evidence="2">Kelch repeat and BTB domain-containing protein 5</fullName>
    </submittedName>
</protein>
<dbReference type="SUPFAM" id="SSF54695">
    <property type="entry name" value="POZ domain"/>
    <property type="match status" value="1"/>
</dbReference>
<dbReference type="PANTHER" id="PTHR45632">
    <property type="entry name" value="LD33804P"/>
    <property type="match status" value="1"/>
</dbReference>
<dbReference type="InterPro" id="IPR011333">
    <property type="entry name" value="SKP1/BTB/POZ_sf"/>
</dbReference>
<dbReference type="SMART" id="SM00225">
    <property type="entry name" value="BTB"/>
    <property type="match status" value="1"/>
</dbReference>
<dbReference type="EMBL" id="KB539796">
    <property type="protein sequence ID" value="EMP32598.1"/>
    <property type="molecule type" value="Genomic_DNA"/>
</dbReference>
<name>M7BKN8_CHEMY</name>
<dbReference type="CDD" id="cd18186">
    <property type="entry name" value="BTB_POZ_ZBTB_KLHL-like"/>
    <property type="match status" value="1"/>
</dbReference>
<accession>M7BKN8</accession>
<dbReference type="PROSITE" id="PS50097">
    <property type="entry name" value="BTB"/>
    <property type="match status" value="1"/>
</dbReference>
<organism evidence="2 3">
    <name type="scientific">Chelonia mydas</name>
    <name type="common">Green sea-turtle</name>
    <name type="synonym">Chelonia agassizi</name>
    <dbReference type="NCBI Taxonomy" id="8469"/>
    <lineage>
        <taxon>Eukaryota</taxon>
        <taxon>Metazoa</taxon>
        <taxon>Chordata</taxon>
        <taxon>Craniata</taxon>
        <taxon>Vertebrata</taxon>
        <taxon>Euteleostomi</taxon>
        <taxon>Archelosauria</taxon>
        <taxon>Testudinata</taxon>
        <taxon>Testudines</taxon>
        <taxon>Cryptodira</taxon>
        <taxon>Durocryptodira</taxon>
        <taxon>Americhelydia</taxon>
        <taxon>Chelonioidea</taxon>
        <taxon>Cheloniidae</taxon>
        <taxon>Chelonia</taxon>
    </lineage>
</organism>
<reference evidence="3" key="1">
    <citation type="journal article" date="2013" name="Nat. Genet.">
        <title>The draft genomes of soft-shell turtle and green sea turtle yield insights into the development and evolution of the turtle-specific body plan.</title>
        <authorList>
            <person name="Wang Z."/>
            <person name="Pascual-Anaya J."/>
            <person name="Zadissa A."/>
            <person name="Li W."/>
            <person name="Niimura Y."/>
            <person name="Huang Z."/>
            <person name="Li C."/>
            <person name="White S."/>
            <person name="Xiong Z."/>
            <person name="Fang D."/>
            <person name="Wang B."/>
            <person name="Ming Y."/>
            <person name="Chen Y."/>
            <person name="Zheng Y."/>
            <person name="Kuraku S."/>
            <person name="Pignatelli M."/>
            <person name="Herrero J."/>
            <person name="Beal K."/>
            <person name="Nozawa M."/>
            <person name="Li Q."/>
            <person name="Wang J."/>
            <person name="Zhang H."/>
            <person name="Yu L."/>
            <person name="Shigenobu S."/>
            <person name="Wang J."/>
            <person name="Liu J."/>
            <person name="Flicek P."/>
            <person name="Searle S."/>
            <person name="Wang J."/>
            <person name="Kuratani S."/>
            <person name="Yin Y."/>
            <person name="Aken B."/>
            <person name="Zhang G."/>
            <person name="Irie N."/>
        </authorList>
    </citation>
    <scope>NUCLEOTIDE SEQUENCE [LARGE SCALE GENOMIC DNA]</scope>
</reference>
<dbReference type="AlphaFoldDB" id="M7BKN8"/>
<gene>
    <name evidence="2" type="ORF">UY3_10298</name>
</gene>
<dbReference type="STRING" id="8469.M7BKN8"/>
<dbReference type="Proteomes" id="UP000031443">
    <property type="component" value="Unassembled WGS sequence"/>
</dbReference>
<evidence type="ECO:0000259" key="1">
    <source>
        <dbReference type="PROSITE" id="PS50097"/>
    </source>
</evidence>
<dbReference type="Pfam" id="PF00651">
    <property type="entry name" value="BTB"/>
    <property type="match status" value="1"/>
</dbReference>